<dbReference type="NCBIfam" id="NF006600">
    <property type="entry name" value="PRK09140.1"/>
    <property type="match status" value="1"/>
</dbReference>
<reference evidence="6" key="1">
    <citation type="journal article" date="2014" name="Int. J. Syst. Evol. Microbiol.">
        <title>Complete genome sequence of Corynebacterium casei LMG S-19264T (=DSM 44701T), isolated from a smear-ripened cheese.</title>
        <authorList>
            <consortium name="US DOE Joint Genome Institute (JGI-PGF)"/>
            <person name="Walter F."/>
            <person name="Albersmeier A."/>
            <person name="Kalinowski J."/>
            <person name="Ruckert C."/>
        </authorList>
    </citation>
    <scope>NUCLEOTIDE SEQUENCE</scope>
    <source>
        <strain evidence="6">KCTC 32337</strain>
    </source>
</reference>
<dbReference type="InterPro" id="IPR000887">
    <property type="entry name" value="Aldlse_KDPG_KHG"/>
</dbReference>
<dbReference type="SUPFAM" id="SSF51569">
    <property type="entry name" value="Aldolase"/>
    <property type="match status" value="1"/>
</dbReference>
<evidence type="ECO:0000313" key="7">
    <source>
        <dbReference type="Proteomes" id="UP000622604"/>
    </source>
</evidence>
<dbReference type="RefSeq" id="WP_191866796.1">
    <property type="nucleotide sequence ID" value="NZ_BMZC01000011.1"/>
</dbReference>
<dbReference type="Proteomes" id="UP000622604">
    <property type="component" value="Unassembled WGS sequence"/>
</dbReference>
<proteinExistence type="inferred from homology"/>
<evidence type="ECO:0000256" key="5">
    <source>
        <dbReference type="ARBA" id="ARBA00023277"/>
    </source>
</evidence>
<keyword evidence="5" id="KW-0119">Carbohydrate metabolism</keyword>
<dbReference type="PANTHER" id="PTHR30246:SF1">
    <property type="entry name" value="2-DEHYDRO-3-DEOXY-6-PHOSPHOGALACTONATE ALDOLASE-RELATED"/>
    <property type="match status" value="1"/>
</dbReference>
<dbReference type="AlphaFoldDB" id="A0A8H9M291"/>
<dbReference type="InterPro" id="IPR031338">
    <property type="entry name" value="KDPG/KHG_AS_2"/>
</dbReference>
<protein>
    <submittedName>
        <fullName evidence="6">2-dehydro-3-deoxy-6-phosphogalactonate aldolase</fullName>
    </submittedName>
</protein>
<reference evidence="6" key="2">
    <citation type="submission" date="2020-09" db="EMBL/GenBank/DDBJ databases">
        <authorList>
            <person name="Sun Q."/>
            <person name="Kim S."/>
        </authorList>
    </citation>
    <scope>NUCLEOTIDE SEQUENCE</scope>
    <source>
        <strain evidence="6">KCTC 32337</strain>
    </source>
</reference>
<dbReference type="Gene3D" id="3.20.20.70">
    <property type="entry name" value="Aldolase class I"/>
    <property type="match status" value="1"/>
</dbReference>
<dbReference type="PROSITE" id="PS00160">
    <property type="entry name" value="ALDOLASE_KDPG_KHG_2"/>
    <property type="match status" value="1"/>
</dbReference>
<evidence type="ECO:0000256" key="1">
    <source>
        <dbReference type="ARBA" id="ARBA00004761"/>
    </source>
</evidence>
<dbReference type="EMBL" id="BMZC01000011">
    <property type="protein sequence ID" value="GGZ74216.1"/>
    <property type="molecule type" value="Genomic_DNA"/>
</dbReference>
<sequence>MSSMTLNAAMNALPLVAILRGITPGEVVAVAKALQNEGFKIIEVPLNSPQPLKSIKRLVEAFGEELIIGAGTVLSCAQVDEVSAVGGRIIISPNVNLDVIRHSKAKGLYSVPGFYTVSEAFSAIDAGADAIKLFPADTIGANGLKGMMAVLPKNVPVLPVGGVSSDTISRFVEVGAGGFGLGSGLYTAGMTVEQVTENARNYVSACRAAVDSASDD</sequence>
<comment type="caution">
    <text evidence="6">The sequence shown here is derived from an EMBL/GenBank/DDBJ whole genome shotgun (WGS) entry which is preliminary data.</text>
</comment>
<evidence type="ECO:0000256" key="4">
    <source>
        <dbReference type="ARBA" id="ARBA00023239"/>
    </source>
</evidence>
<organism evidence="6 7">
    <name type="scientific">Paraglaciecola chathamensis</name>
    <dbReference type="NCBI Taxonomy" id="368405"/>
    <lineage>
        <taxon>Bacteria</taxon>
        <taxon>Pseudomonadati</taxon>
        <taxon>Pseudomonadota</taxon>
        <taxon>Gammaproteobacteria</taxon>
        <taxon>Alteromonadales</taxon>
        <taxon>Alteromonadaceae</taxon>
        <taxon>Paraglaciecola</taxon>
    </lineage>
</organism>
<keyword evidence="4" id="KW-0456">Lyase</keyword>
<accession>A0A8H9M291</accession>
<evidence type="ECO:0000256" key="2">
    <source>
        <dbReference type="ARBA" id="ARBA00006906"/>
    </source>
</evidence>
<gene>
    <name evidence="6" type="ORF">GCM10011274_35710</name>
</gene>
<comment type="subunit">
    <text evidence="3">Homotrimer.</text>
</comment>
<dbReference type="Pfam" id="PF01081">
    <property type="entry name" value="Aldolase"/>
    <property type="match status" value="1"/>
</dbReference>
<name>A0A8H9M291_9ALTE</name>
<evidence type="ECO:0000313" key="6">
    <source>
        <dbReference type="EMBL" id="GGZ74216.1"/>
    </source>
</evidence>
<dbReference type="CDD" id="cd00452">
    <property type="entry name" value="KDPG_aldolase"/>
    <property type="match status" value="1"/>
</dbReference>
<evidence type="ECO:0000256" key="3">
    <source>
        <dbReference type="ARBA" id="ARBA00011233"/>
    </source>
</evidence>
<comment type="pathway">
    <text evidence="1">Carbohydrate acid metabolism.</text>
</comment>
<comment type="similarity">
    <text evidence="2">Belongs to the KHG/KDPG aldolase family.</text>
</comment>
<dbReference type="PANTHER" id="PTHR30246">
    <property type="entry name" value="2-KETO-3-DEOXY-6-PHOSPHOGLUCONATE ALDOLASE"/>
    <property type="match status" value="1"/>
</dbReference>
<dbReference type="GO" id="GO:0016829">
    <property type="term" value="F:lyase activity"/>
    <property type="evidence" value="ECO:0007669"/>
    <property type="project" value="UniProtKB-KW"/>
</dbReference>
<dbReference type="InterPro" id="IPR013785">
    <property type="entry name" value="Aldolase_TIM"/>
</dbReference>